<dbReference type="Gene3D" id="3.40.190.10">
    <property type="entry name" value="Periplasmic binding protein-like II"/>
    <property type="match status" value="1"/>
</dbReference>
<protein>
    <recommendedName>
        <fullName evidence="2">Solute-binding protein family 5 domain-containing protein</fullName>
    </recommendedName>
</protein>
<reference evidence="3 4" key="1">
    <citation type="submission" date="2020-11" db="EMBL/GenBank/DDBJ databases">
        <title>Corynebacterium sp. ZJ-599.</title>
        <authorList>
            <person name="Zhou J."/>
        </authorList>
    </citation>
    <scope>NUCLEOTIDE SEQUENCE [LARGE SCALE GENOMIC DNA]</scope>
    <source>
        <strain evidence="3 4">ZJ-599</strain>
    </source>
</reference>
<accession>A0A7T0KGV6</accession>
<dbReference type="Proteomes" id="UP000594681">
    <property type="component" value="Chromosome"/>
</dbReference>
<evidence type="ECO:0000313" key="4">
    <source>
        <dbReference type="Proteomes" id="UP000594681"/>
    </source>
</evidence>
<dbReference type="SUPFAM" id="SSF53850">
    <property type="entry name" value="Periplasmic binding protein-like II"/>
    <property type="match status" value="1"/>
</dbReference>
<dbReference type="InterPro" id="IPR000914">
    <property type="entry name" value="SBP_5_dom"/>
</dbReference>
<feature type="compositionally biased region" description="Low complexity" evidence="1">
    <location>
        <begin position="501"/>
        <end position="515"/>
    </location>
</feature>
<dbReference type="Gene3D" id="3.90.76.10">
    <property type="entry name" value="Dipeptide-binding Protein, Domain 1"/>
    <property type="match status" value="1"/>
</dbReference>
<dbReference type="Gene3D" id="3.10.105.10">
    <property type="entry name" value="Dipeptide-binding Protein, Domain 3"/>
    <property type="match status" value="1"/>
</dbReference>
<feature type="region of interest" description="Disordered" evidence="1">
    <location>
        <begin position="493"/>
        <end position="515"/>
    </location>
</feature>
<keyword evidence="4" id="KW-1185">Reference proteome</keyword>
<name>A0A7T0KGV6_9CORY</name>
<feature type="domain" description="Solute-binding protein family 5" evidence="2">
    <location>
        <begin position="66"/>
        <end position="394"/>
    </location>
</feature>
<dbReference type="EMBL" id="CP064954">
    <property type="protein sequence ID" value="QPK80332.1"/>
    <property type="molecule type" value="Genomic_DNA"/>
</dbReference>
<dbReference type="InterPro" id="IPR039424">
    <property type="entry name" value="SBP_5"/>
</dbReference>
<evidence type="ECO:0000313" key="3">
    <source>
        <dbReference type="EMBL" id="QPK80332.1"/>
    </source>
</evidence>
<dbReference type="KEGG" id="cliz:G7Y31_06460"/>
<evidence type="ECO:0000256" key="1">
    <source>
        <dbReference type="SAM" id="MobiDB-lite"/>
    </source>
</evidence>
<dbReference type="GO" id="GO:0015833">
    <property type="term" value="P:peptide transport"/>
    <property type="evidence" value="ECO:0007669"/>
    <property type="project" value="TreeGrafter"/>
</dbReference>
<dbReference type="PANTHER" id="PTHR30290">
    <property type="entry name" value="PERIPLASMIC BINDING COMPONENT OF ABC TRANSPORTER"/>
    <property type="match status" value="1"/>
</dbReference>
<evidence type="ECO:0000259" key="2">
    <source>
        <dbReference type="Pfam" id="PF00496"/>
    </source>
</evidence>
<dbReference type="Pfam" id="PF00496">
    <property type="entry name" value="SBP_bac_5"/>
    <property type="match status" value="1"/>
</dbReference>
<proteinExistence type="predicted"/>
<gene>
    <name evidence="3" type="ORF">G7Y31_06460</name>
</gene>
<sequence length="515" mass="54782">MEHFGYQVATQLVSTNAGSAFGAAANAQVLATRLYPAAFVPGPEGQIIPNTDLVRAQEVEPTAQGLRQIRYEISPDATFSDGVALTCDDFVLAYTAGSMPAIFGSSMPLLASDVEDVQCASGAKDFTVVLKQDRGGRWRHMFGAGSILPSHAIARKVEMEPEELLAALRTWDPATVEPIAQVWRYGFLLEDFDPQLQVSYGPFVIEQVGASGEVVLTRNPHYHGDAAALDKLVVWPVSADSRELAASGALRVAEAPAAPPAWLDRDAADNPFDVVSTVGELSDTLTLSEDGLFAQPELRRAFAACVDQAEVAKASSAHAGVEVPATYLHTLAHNDPIARRLSGIADAHRGVDAAAAAPLQGSTVRIGYLGPNPRLAAMVEAIRSTCDPLGIQIEDASAEFMSKAYLESDPETGLPTVDAFLGAVDPMTEYSTADARIALLDELKKTENELWESVPAIPLSAQPRTFVYDRNVANVVAYTGVSGIGWNMDRWREGPAGTPVSSQAPSAQSAPARSQ</sequence>
<dbReference type="PANTHER" id="PTHR30290:SF65">
    <property type="entry name" value="MONOACYL PHOSPHATIDYLINOSITOL TETRAMANNOSIDE-BINDING PROTEIN LPQW-RELATED"/>
    <property type="match status" value="1"/>
</dbReference>
<dbReference type="GO" id="GO:1904680">
    <property type="term" value="F:peptide transmembrane transporter activity"/>
    <property type="evidence" value="ECO:0007669"/>
    <property type="project" value="TreeGrafter"/>
</dbReference>
<organism evidence="3 4">
    <name type="scientific">Corynebacterium lizhenjunii</name>
    <dbReference type="NCBI Taxonomy" id="2709394"/>
    <lineage>
        <taxon>Bacteria</taxon>
        <taxon>Bacillati</taxon>
        <taxon>Actinomycetota</taxon>
        <taxon>Actinomycetes</taxon>
        <taxon>Mycobacteriales</taxon>
        <taxon>Corynebacteriaceae</taxon>
        <taxon>Corynebacterium</taxon>
    </lineage>
</organism>
<dbReference type="AlphaFoldDB" id="A0A7T0KGV6"/>